<keyword evidence="1" id="KW-0812">Transmembrane</keyword>
<evidence type="ECO:0000313" key="2">
    <source>
        <dbReference type="EMBL" id="MBP2170432.1"/>
    </source>
</evidence>
<feature type="transmembrane region" description="Helical" evidence="1">
    <location>
        <begin position="41"/>
        <end position="57"/>
    </location>
</feature>
<protein>
    <recommendedName>
        <fullName evidence="4">Holin</fullName>
    </recommendedName>
</protein>
<feature type="transmembrane region" description="Helical" evidence="1">
    <location>
        <begin position="63"/>
        <end position="92"/>
    </location>
</feature>
<keyword evidence="3" id="KW-1185">Reference proteome</keyword>
<evidence type="ECO:0000313" key="3">
    <source>
        <dbReference type="Proteomes" id="UP001195624"/>
    </source>
</evidence>
<dbReference type="EMBL" id="JAGGMQ010000001">
    <property type="protein sequence ID" value="MBP2170432.1"/>
    <property type="molecule type" value="Genomic_DNA"/>
</dbReference>
<keyword evidence="1" id="KW-1133">Transmembrane helix</keyword>
<sequence>MSTIFIEYSGLWLVVGILSAGVISSQLLSSQPVVIRRLAGDLLRGGIVAIIIWAYFSSENCSLYYMIIMAGFSAVAWPHIIGEFIAIVVTSFKRFLPADRKE</sequence>
<dbReference type="RefSeq" id="WP_051050816.1">
    <property type="nucleotide sequence ID" value="NZ_JAGGMQ010000001.1"/>
</dbReference>
<evidence type="ECO:0008006" key="4">
    <source>
        <dbReference type="Google" id="ProtNLM"/>
    </source>
</evidence>
<comment type="caution">
    <text evidence="2">The sequence shown here is derived from an EMBL/GenBank/DDBJ whole genome shotgun (WGS) entry which is preliminary data.</text>
</comment>
<keyword evidence="1" id="KW-0472">Membrane</keyword>
<accession>A0ABS4PCR1</accession>
<evidence type="ECO:0000256" key="1">
    <source>
        <dbReference type="SAM" id="Phobius"/>
    </source>
</evidence>
<feature type="transmembrane region" description="Helical" evidence="1">
    <location>
        <begin position="12"/>
        <end position="29"/>
    </location>
</feature>
<name>A0ABS4PCR1_9GAMM</name>
<reference evidence="2 3" key="1">
    <citation type="submission" date="2021-03" db="EMBL/GenBank/DDBJ databases">
        <authorList>
            <person name="D'Agostino P."/>
            <person name="Huntemann M."/>
            <person name="Clum A."/>
            <person name="Spunde A."/>
            <person name="Palaniappan K."/>
            <person name="Ritter S."/>
            <person name="Mikhailova N."/>
            <person name="Chen I.-M."/>
            <person name="Stamatis D."/>
            <person name="Reddy T."/>
            <person name="O'Malley R."/>
            <person name="Daum C."/>
            <person name="Shapiro N."/>
            <person name="Ivanova N."/>
            <person name="Kyrpides N."/>
            <person name="Woyke T."/>
        </authorList>
    </citation>
    <scope>NUCLEOTIDE SEQUENCE [LARGE SCALE GENOMIC DNA]</scope>
    <source>
        <strain evidence="2 3">WS4403</strain>
    </source>
</reference>
<gene>
    <name evidence="2" type="ORF">J2125_003624</name>
</gene>
<proteinExistence type="predicted"/>
<dbReference type="Proteomes" id="UP001195624">
    <property type="component" value="Unassembled WGS sequence"/>
</dbReference>
<organism evidence="2 3">
    <name type="scientific">Winslowiella toletana</name>
    <dbReference type="NCBI Taxonomy" id="92490"/>
    <lineage>
        <taxon>Bacteria</taxon>
        <taxon>Pseudomonadati</taxon>
        <taxon>Pseudomonadota</taxon>
        <taxon>Gammaproteobacteria</taxon>
        <taxon>Enterobacterales</taxon>
        <taxon>Erwiniaceae</taxon>
        <taxon>Winslowiella</taxon>
    </lineage>
</organism>
<reference evidence="3" key="2">
    <citation type="submission" date="2023-07" db="EMBL/GenBank/DDBJ databases">
        <title>Genome mining of underrepresented organisms for secondary metabolites.</title>
        <authorList>
            <person name="D'Agostino P.M."/>
        </authorList>
    </citation>
    <scope>NUCLEOTIDE SEQUENCE [LARGE SCALE GENOMIC DNA]</scope>
    <source>
        <strain evidence="3">WS4403</strain>
    </source>
</reference>